<accession>A0A383S3U7</accession>
<evidence type="ECO:0000256" key="2">
    <source>
        <dbReference type="ARBA" id="ARBA00022475"/>
    </source>
</evidence>
<keyword evidence="4 9" id="KW-0812">Transmembrane</keyword>
<dbReference type="HAMAP" id="MF_00161">
    <property type="entry name" value="LspA"/>
    <property type="match status" value="1"/>
</dbReference>
<keyword evidence="2 9" id="KW-1003">Cell membrane</keyword>
<evidence type="ECO:0000313" key="12">
    <source>
        <dbReference type="Proteomes" id="UP000263928"/>
    </source>
</evidence>
<comment type="pathway">
    <text evidence="9">Protein modification; lipoprotein biosynthesis (signal peptide cleavage).</text>
</comment>
<keyword evidence="3 9" id="KW-0645">Protease</keyword>
<organism evidence="11 12">
    <name type="scientific">Propionibacterium australiense</name>
    <dbReference type="NCBI Taxonomy" id="119981"/>
    <lineage>
        <taxon>Bacteria</taxon>
        <taxon>Bacillati</taxon>
        <taxon>Actinomycetota</taxon>
        <taxon>Actinomycetes</taxon>
        <taxon>Propionibacteriales</taxon>
        <taxon>Propionibacteriaceae</taxon>
        <taxon>Propionibacterium</taxon>
    </lineage>
</organism>
<feature type="active site" evidence="9">
    <location>
        <position position="143"/>
    </location>
</feature>
<protein>
    <recommendedName>
        <fullName evidence="9">Lipoprotein signal peptidase</fullName>
        <ecNumber evidence="9">3.4.23.36</ecNumber>
    </recommendedName>
    <alternativeName>
        <fullName evidence="9">Prolipoprotein signal peptidase</fullName>
    </alternativeName>
    <alternativeName>
        <fullName evidence="9">Signal peptidase II</fullName>
        <shortName evidence="9">SPase II</shortName>
    </alternativeName>
</protein>
<name>A0A383S3U7_9ACTN</name>
<feature type="transmembrane region" description="Helical" evidence="9">
    <location>
        <begin position="95"/>
        <end position="113"/>
    </location>
</feature>
<evidence type="ECO:0000256" key="8">
    <source>
        <dbReference type="ARBA" id="ARBA00023136"/>
    </source>
</evidence>
<dbReference type="PANTHER" id="PTHR33695">
    <property type="entry name" value="LIPOPROTEIN SIGNAL PEPTIDASE"/>
    <property type="match status" value="1"/>
</dbReference>
<dbReference type="Pfam" id="PF01252">
    <property type="entry name" value="Peptidase_A8"/>
    <property type="match status" value="1"/>
</dbReference>
<dbReference type="InterPro" id="IPR001872">
    <property type="entry name" value="Peptidase_A8"/>
</dbReference>
<evidence type="ECO:0000256" key="3">
    <source>
        <dbReference type="ARBA" id="ARBA00022670"/>
    </source>
</evidence>
<evidence type="ECO:0000256" key="7">
    <source>
        <dbReference type="ARBA" id="ARBA00022989"/>
    </source>
</evidence>
<feature type="active site" evidence="9">
    <location>
        <position position="129"/>
    </location>
</feature>
<evidence type="ECO:0000256" key="5">
    <source>
        <dbReference type="ARBA" id="ARBA00022750"/>
    </source>
</evidence>
<dbReference type="UniPathway" id="UPA00665"/>
<dbReference type="Proteomes" id="UP000263928">
    <property type="component" value="Unassembled WGS sequence"/>
</dbReference>
<keyword evidence="7 9" id="KW-1133">Transmembrane helix</keyword>
<reference evidence="12" key="1">
    <citation type="submission" date="2018-08" db="EMBL/GenBank/DDBJ databases">
        <authorList>
            <person name="Hornung B."/>
        </authorList>
    </citation>
    <scope>NUCLEOTIDE SEQUENCE [LARGE SCALE GENOMIC DNA]</scope>
</reference>
<evidence type="ECO:0000313" key="11">
    <source>
        <dbReference type="EMBL" id="SYZ32685.1"/>
    </source>
</evidence>
<comment type="catalytic activity">
    <reaction evidence="9">
        <text>Release of signal peptides from bacterial membrane prolipoproteins. Hydrolyzes -Xaa-Yaa-Zaa-|-(S,diacylglyceryl)Cys-, in which Xaa is hydrophobic (preferably Leu), and Yaa (Ala or Ser) and Zaa (Gly or Ala) have small, neutral side chains.</text>
        <dbReference type="EC" id="3.4.23.36"/>
    </reaction>
</comment>
<dbReference type="AlphaFoldDB" id="A0A383S3U7"/>
<dbReference type="EC" id="3.4.23.36" evidence="9"/>
<evidence type="ECO:0000256" key="4">
    <source>
        <dbReference type="ARBA" id="ARBA00022692"/>
    </source>
</evidence>
<dbReference type="PANTHER" id="PTHR33695:SF1">
    <property type="entry name" value="LIPOPROTEIN SIGNAL PEPTIDASE"/>
    <property type="match status" value="1"/>
</dbReference>
<dbReference type="GO" id="GO:0006508">
    <property type="term" value="P:proteolysis"/>
    <property type="evidence" value="ECO:0007669"/>
    <property type="project" value="UniProtKB-KW"/>
</dbReference>
<keyword evidence="8 9" id="KW-0472">Membrane</keyword>
<evidence type="ECO:0000256" key="6">
    <source>
        <dbReference type="ARBA" id="ARBA00022801"/>
    </source>
</evidence>
<feature type="transmembrane region" description="Helical" evidence="9">
    <location>
        <begin position="59"/>
        <end position="88"/>
    </location>
</feature>
<keyword evidence="12" id="KW-1185">Reference proteome</keyword>
<dbReference type="EMBL" id="UNQJ01000002">
    <property type="protein sequence ID" value="SYZ32685.1"/>
    <property type="molecule type" value="Genomic_DNA"/>
</dbReference>
<evidence type="ECO:0000256" key="10">
    <source>
        <dbReference type="RuleBase" id="RU004181"/>
    </source>
</evidence>
<keyword evidence="6 9" id="KW-0378">Hydrolase</keyword>
<comment type="caution">
    <text evidence="9">Lacks conserved residue(s) required for the propagation of feature annotation.</text>
</comment>
<comment type="subcellular location">
    <subcellularLocation>
        <location evidence="9">Cell membrane</location>
        <topology evidence="9">Multi-pass membrane protein</topology>
    </subcellularLocation>
</comment>
<dbReference type="GO" id="GO:0005886">
    <property type="term" value="C:plasma membrane"/>
    <property type="evidence" value="ECO:0007669"/>
    <property type="project" value="UniProtKB-SubCell"/>
</dbReference>
<comment type="similarity">
    <text evidence="1 9 10">Belongs to the peptidase A8 family.</text>
</comment>
<feature type="transmembrane region" description="Helical" evidence="9">
    <location>
        <begin position="133"/>
        <end position="158"/>
    </location>
</feature>
<dbReference type="NCBIfam" id="TIGR00077">
    <property type="entry name" value="lspA"/>
    <property type="match status" value="1"/>
</dbReference>
<comment type="function">
    <text evidence="9">This protein specifically catalyzes the removal of signal peptides from prolipoproteins.</text>
</comment>
<dbReference type="GO" id="GO:0004190">
    <property type="term" value="F:aspartic-type endopeptidase activity"/>
    <property type="evidence" value="ECO:0007669"/>
    <property type="project" value="UniProtKB-UniRule"/>
</dbReference>
<proteinExistence type="inferred from homology"/>
<evidence type="ECO:0000256" key="9">
    <source>
        <dbReference type="HAMAP-Rule" id="MF_00161"/>
    </source>
</evidence>
<sequence>MASHRAHPRPSATRAVMIAVAVLGFVLDRATKLWALHALSVYDRQIIPGWLSLHLVYNSGAAFSLGTSFTVGLSCLSIVALVFVLVWVFPRARGWLASVAAGLIAAGIAGNLLDRLLREPGPMRGTVVDFIAVRYFAVFNIADVCITSAAILFIWWAVRSDQTVEHAVRRANAVGASSPGAEGAPEEDR</sequence>
<dbReference type="RefSeq" id="WP_126464247.1">
    <property type="nucleotide sequence ID" value="NZ_LR134442.1"/>
</dbReference>
<dbReference type="PRINTS" id="PR00781">
    <property type="entry name" value="LIPOSIGPTASE"/>
</dbReference>
<evidence type="ECO:0000256" key="1">
    <source>
        <dbReference type="ARBA" id="ARBA00006139"/>
    </source>
</evidence>
<gene>
    <name evidence="9" type="primary">lspA</name>
    <name evidence="11" type="ORF">PROPAUS_0574</name>
</gene>
<keyword evidence="5 9" id="KW-0064">Aspartyl protease</keyword>